<reference evidence="3" key="1">
    <citation type="journal article" date="2020" name="bioRxiv">
        <title>Whole genome comparisons of ergot fungi reveals the divergence and evolution of species within the genus Claviceps are the result of varying mechanisms driving genome evolution and host range expansion.</title>
        <authorList>
            <person name="Wyka S.A."/>
            <person name="Mondo S.J."/>
            <person name="Liu M."/>
            <person name="Dettman J."/>
            <person name="Nalam V."/>
            <person name="Broders K.D."/>
        </authorList>
    </citation>
    <scope>NUCLEOTIDE SEQUENCE</scope>
    <source>
        <strain evidence="3">CCC 489</strain>
    </source>
</reference>
<feature type="compositionally biased region" description="Basic and acidic residues" evidence="1">
    <location>
        <begin position="56"/>
        <end position="74"/>
    </location>
</feature>
<dbReference type="PANTHER" id="PTHR21193:SF3">
    <property type="entry name" value="OXIDOREDUCTASE-LIKE DOMAIN-CONTAINING PROTEIN 1"/>
    <property type="match status" value="1"/>
</dbReference>
<organism evidence="3 4">
    <name type="scientific">Claviceps africana</name>
    <dbReference type="NCBI Taxonomy" id="83212"/>
    <lineage>
        <taxon>Eukaryota</taxon>
        <taxon>Fungi</taxon>
        <taxon>Dikarya</taxon>
        <taxon>Ascomycota</taxon>
        <taxon>Pezizomycotina</taxon>
        <taxon>Sordariomycetes</taxon>
        <taxon>Hypocreomycetidae</taxon>
        <taxon>Hypocreales</taxon>
        <taxon>Clavicipitaceae</taxon>
        <taxon>Claviceps</taxon>
    </lineage>
</organism>
<name>A0A8K0NED5_9HYPO</name>
<gene>
    <name evidence="3" type="ORF">E4U42_008024</name>
</gene>
<feature type="domain" description="Oxidoreductase-like" evidence="2">
    <location>
        <begin position="160"/>
        <end position="203"/>
    </location>
</feature>
<dbReference type="EMBL" id="SRPY01000979">
    <property type="protein sequence ID" value="KAG5915490.1"/>
    <property type="molecule type" value="Genomic_DNA"/>
</dbReference>
<feature type="compositionally biased region" description="Polar residues" evidence="1">
    <location>
        <begin position="223"/>
        <end position="236"/>
    </location>
</feature>
<comment type="caution">
    <text evidence="3">The sequence shown here is derived from an EMBL/GenBank/DDBJ whole genome shotgun (WGS) entry which is preliminary data.</text>
</comment>
<protein>
    <recommendedName>
        <fullName evidence="2">Oxidoreductase-like domain-containing protein</fullName>
    </recommendedName>
</protein>
<dbReference type="OrthoDB" id="10064411at2759"/>
<evidence type="ECO:0000313" key="3">
    <source>
        <dbReference type="EMBL" id="KAG5915490.1"/>
    </source>
</evidence>
<dbReference type="AlphaFoldDB" id="A0A8K0NED5"/>
<feature type="region of interest" description="Disordered" evidence="1">
    <location>
        <begin position="53"/>
        <end position="130"/>
    </location>
</feature>
<keyword evidence="4" id="KW-1185">Reference proteome</keyword>
<evidence type="ECO:0000256" key="1">
    <source>
        <dbReference type="SAM" id="MobiDB-lite"/>
    </source>
</evidence>
<feature type="compositionally biased region" description="Low complexity" evidence="1">
    <location>
        <begin position="108"/>
        <end position="121"/>
    </location>
</feature>
<dbReference type="Pfam" id="PF09791">
    <property type="entry name" value="Oxidored-like"/>
    <property type="match status" value="1"/>
</dbReference>
<evidence type="ECO:0000313" key="4">
    <source>
        <dbReference type="Proteomes" id="UP000811619"/>
    </source>
</evidence>
<dbReference type="GO" id="GO:0005739">
    <property type="term" value="C:mitochondrion"/>
    <property type="evidence" value="ECO:0007669"/>
    <property type="project" value="TreeGrafter"/>
</dbReference>
<proteinExistence type="predicted"/>
<dbReference type="InterPro" id="IPR019180">
    <property type="entry name" value="Oxidoreductase-like_N"/>
</dbReference>
<sequence length="276" mass="30036">MSAPTRIATSRLCWVPLRLTASTRSFAASCSSLQDLDWPQRMPLGDYYTSILRDPTPVHDDSVNARNEPPRTADRSAPPPSAHARSGVDKRDTSSAEKNKPSAPARESTTATTDSSSPSAPRESTPTPQEKARIIFGSRLLGPAEQADKLALKEARSTYVAGVLVPPQPEEPDNCCMSGCVNCVWDRFREDMEEWSAKKHEAQARASQAAGAEVKDADGHGRSSGTSPLASGGNDQTARDNWDDEVYRGVPVGFREFMKQEKRLKERHAREGTVGG</sequence>
<evidence type="ECO:0000259" key="2">
    <source>
        <dbReference type="Pfam" id="PF09791"/>
    </source>
</evidence>
<feature type="region of interest" description="Disordered" evidence="1">
    <location>
        <begin position="201"/>
        <end position="245"/>
    </location>
</feature>
<dbReference type="Proteomes" id="UP000811619">
    <property type="component" value="Unassembled WGS sequence"/>
</dbReference>
<dbReference type="PANTHER" id="PTHR21193">
    <property type="entry name" value="OXIDOREDUCTASE-LIKE DOMAIN-CONTAINING PROTEIN 1"/>
    <property type="match status" value="1"/>
</dbReference>
<dbReference type="InterPro" id="IPR039251">
    <property type="entry name" value="OXLD1"/>
</dbReference>
<accession>A0A8K0NED5</accession>
<feature type="compositionally biased region" description="Basic and acidic residues" evidence="1">
    <location>
        <begin position="86"/>
        <end position="100"/>
    </location>
</feature>